<feature type="signal peptide" evidence="1">
    <location>
        <begin position="1"/>
        <end position="19"/>
    </location>
</feature>
<organism evidence="2 3">
    <name type="scientific">Eumeta variegata</name>
    <name type="common">Bagworm moth</name>
    <name type="synonym">Eumeta japonica</name>
    <dbReference type="NCBI Taxonomy" id="151549"/>
    <lineage>
        <taxon>Eukaryota</taxon>
        <taxon>Metazoa</taxon>
        <taxon>Ecdysozoa</taxon>
        <taxon>Arthropoda</taxon>
        <taxon>Hexapoda</taxon>
        <taxon>Insecta</taxon>
        <taxon>Pterygota</taxon>
        <taxon>Neoptera</taxon>
        <taxon>Endopterygota</taxon>
        <taxon>Lepidoptera</taxon>
        <taxon>Glossata</taxon>
        <taxon>Ditrysia</taxon>
        <taxon>Tineoidea</taxon>
        <taxon>Psychidae</taxon>
        <taxon>Oiketicinae</taxon>
        <taxon>Eumeta</taxon>
    </lineage>
</organism>
<name>A0A4C1XIQ8_EUMVA</name>
<keyword evidence="3" id="KW-1185">Reference proteome</keyword>
<dbReference type="EMBL" id="BGZK01000855">
    <property type="protein sequence ID" value="GBP62990.1"/>
    <property type="molecule type" value="Genomic_DNA"/>
</dbReference>
<protein>
    <recommendedName>
        <fullName evidence="4">Secreted protein</fullName>
    </recommendedName>
</protein>
<evidence type="ECO:0000313" key="3">
    <source>
        <dbReference type="Proteomes" id="UP000299102"/>
    </source>
</evidence>
<evidence type="ECO:0000256" key="1">
    <source>
        <dbReference type="SAM" id="SignalP"/>
    </source>
</evidence>
<comment type="caution">
    <text evidence="2">The sequence shown here is derived from an EMBL/GenBank/DDBJ whole genome shotgun (WGS) entry which is preliminary data.</text>
</comment>
<dbReference type="Proteomes" id="UP000299102">
    <property type="component" value="Unassembled WGS sequence"/>
</dbReference>
<evidence type="ECO:0000313" key="2">
    <source>
        <dbReference type="EMBL" id="GBP62990.1"/>
    </source>
</evidence>
<gene>
    <name evidence="2" type="ORF">EVAR_44043_1</name>
</gene>
<evidence type="ECO:0008006" key="4">
    <source>
        <dbReference type="Google" id="ProtNLM"/>
    </source>
</evidence>
<reference evidence="2 3" key="1">
    <citation type="journal article" date="2019" name="Commun. Biol.">
        <title>The bagworm genome reveals a unique fibroin gene that provides high tensile strength.</title>
        <authorList>
            <person name="Kono N."/>
            <person name="Nakamura H."/>
            <person name="Ohtoshi R."/>
            <person name="Tomita M."/>
            <person name="Numata K."/>
            <person name="Arakawa K."/>
        </authorList>
    </citation>
    <scope>NUCLEOTIDE SEQUENCE [LARGE SCALE GENOMIC DNA]</scope>
</reference>
<accession>A0A4C1XIQ8</accession>
<proteinExistence type="predicted"/>
<feature type="chain" id="PRO_5020021922" description="Secreted protein" evidence="1">
    <location>
        <begin position="20"/>
        <end position="69"/>
    </location>
</feature>
<keyword evidence="1" id="KW-0732">Signal</keyword>
<sequence>MNLLHMLHICLVLLLRALPQSKHRPSELFRFFPETDSDGRFQYYRISRSSLELEESTKMPSLSVSSSPL</sequence>
<dbReference type="AlphaFoldDB" id="A0A4C1XIQ8"/>